<accession>A0AAN8CEH6</accession>
<protein>
    <submittedName>
        <fullName evidence="1">Uncharacterized protein</fullName>
    </submittedName>
</protein>
<proteinExistence type="predicted"/>
<keyword evidence="2" id="KW-1185">Reference proteome</keyword>
<dbReference type="EMBL" id="JAULUE010002051">
    <property type="protein sequence ID" value="KAK5902102.1"/>
    <property type="molecule type" value="Genomic_DNA"/>
</dbReference>
<gene>
    <name evidence="1" type="ORF">CesoFtcFv8_007393</name>
</gene>
<evidence type="ECO:0000313" key="2">
    <source>
        <dbReference type="Proteomes" id="UP001335648"/>
    </source>
</evidence>
<organism evidence="1 2">
    <name type="scientific">Champsocephalus esox</name>
    <name type="common">pike icefish</name>
    <dbReference type="NCBI Taxonomy" id="159716"/>
    <lineage>
        <taxon>Eukaryota</taxon>
        <taxon>Metazoa</taxon>
        <taxon>Chordata</taxon>
        <taxon>Craniata</taxon>
        <taxon>Vertebrata</taxon>
        <taxon>Euteleostomi</taxon>
        <taxon>Actinopterygii</taxon>
        <taxon>Neopterygii</taxon>
        <taxon>Teleostei</taxon>
        <taxon>Neoteleostei</taxon>
        <taxon>Acanthomorphata</taxon>
        <taxon>Eupercaria</taxon>
        <taxon>Perciformes</taxon>
        <taxon>Notothenioidei</taxon>
        <taxon>Channichthyidae</taxon>
        <taxon>Champsocephalus</taxon>
    </lineage>
</organism>
<evidence type="ECO:0000313" key="1">
    <source>
        <dbReference type="EMBL" id="KAK5902102.1"/>
    </source>
</evidence>
<dbReference type="Proteomes" id="UP001335648">
    <property type="component" value="Unassembled WGS sequence"/>
</dbReference>
<name>A0AAN8CEH6_9TELE</name>
<reference evidence="1 2" key="1">
    <citation type="journal article" date="2023" name="Mol. Biol. Evol.">
        <title>Genomics of Secondarily Temperate Adaptation in the Only Non-Antarctic Icefish.</title>
        <authorList>
            <person name="Rivera-Colon A.G."/>
            <person name="Rayamajhi N."/>
            <person name="Minhas B.F."/>
            <person name="Madrigal G."/>
            <person name="Bilyk K.T."/>
            <person name="Yoon V."/>
            <person name="Hune M."/>
            <person name="Gregory S."/>
            <person name="Cheng C.H.C."/>
            <person name="Catchen J.M."/>
        </authorList>
    </citation>
    <scope>NUCLEOTIDE SEQUENCE [LARGE SCALE GENOMIC DNA]</scope>
    <source>
        <strain evidence="1">JC2023a</strain>
    </source>
</reference>
<sequence>MEPEWCTIAAISGFPALIESRITKSRTAGYMGNYDEAVWVFLAAPILPNHLTAMRKPRQHLCVSKAPHVPTAVVMVTGGRGGPEMDAPPPRS</sequence>
<comment type="caution">
    <text evidence="1">The sequence shown here is derived from an EMBL/GenBank/DDBJ whole genome shotgun (WGS) entry which is preliminary data.</text>
</comment>
<dbReference type="AlphaFoldDB" id="A0AAN8CEH6"/>